<reference evidence="1" key="1">
    <citation type="submission" date="2020-08" db="EMBL/GenBank/DDBJ databases">
        <authorList>
            <person name="Uke A."/>
            <person name="Chhe C."/>
            <person name="Baramee S."/>
            <person name="Kosugi A."/>
        </authorList>
    </citation>
    <scope>NUCLEOTIDE SEQUENCE</scope>
    <source>
        <strain evidence="1">DA-C8</strain>
    </source>
</reference>
<dbReference type="Proteomes" id="UP000654993">
    <property type="component" value="Unassembled WGS sequence"/>
</dbReference>
<proteinExistence type="predicted"/>
<sequence>MADLAASIPEVHEATCVVLGNTAIVGVDVSGVLDASQIGTIKYSVAEALRTDPYGVHAIVTADMDLYQRIQNIAAEVRAGNPVSGFANELAEIIGRIMPQIPSDIITPEEEPADNR</sequence>
<reference evidence="1" key="2">
    <citation type="journal article" date="2021" name="Data Brief">
        <title>Draft genome sequence data of the facultative, thermophilic, xylanolytic bacterium Paenibacillus sp. strain DA-C8.</title>
        <authorList>
            <person name="Chhe C."/>
            <person name="Uke A."/>
            <person name="Baramee S."/>
            <person name="Ungkulpasvich U."/>
            <person name="Tachaapaikoon C."/>
            <person name="Pason P."/>
            <person name="Waeonukul R."/>
            <person name="Ratanakhanokchai K."/>
            <person name="Kosugi A."/>
        </authorList>
    </citation>
    <scope>NUCLEOTIDE SEQUENCE</scope>
    <source>
        <strain evidence="1">DA-C8</strain>
    </source>
</reference>
<gene>
    <name evidence="1" type="ORF">PRECH8_07370</name>
</gene>
<evidence type="ECO:0000313" key="1">
    <source>
        <dbReference type="EMBL" id="GFR37441.1"/>
    </source>
</evidence>
<evidence type="ECO:0000313" key="2">
    <source>
        <dbReference type="Proteomes" id="UP000654993"/>
    </source>
</evidence>
<dbReference type="Pfam" id="PF09580">
    <property type="entry name" value="Spore_YhcN_YlaJ"/>
    <property type="match status" value="1"/>
</dbReference>
<dbReference type="AlphaFoldDB" id="A0A916QF92"/>
<keyword evidence="2" id="KW-1185">Reference proteome</keyword>
<evidence type="ECO:0008006" key="3">
    <source>
        <dbReference type="Google" id="ProtNLM"/>
    </source>
</evidence>
<dbReference type="InterPro" id="IPR019076">
    <property type="entry name" value="Spore_lipoprot_YhcN/YlaJ-like"/>
</dbReference>
<organism evidence="1 2">
    <name type="scientific">Insulibacter thermoxylanivorax</name>
    <dbReference type="NCBI Taxonomy" id="2749268"/>
    <lineage>
        <taxon>Bacteria</taxon>
        <taxon>Bacillati</taxon>
        <taxon>Bacillota</taxon>
        <taxon>Bacilli</taxon>
        <taxon>Bacillales</taxon>
        <taxon>Paenibacillaceae</taxon>
        <taxon>Insulibacter</taxon>
    </lineage>
</organism>
<protein>
    <recommendedName>
        <fullName evidence="3">Sporulation protein</fullName>
    </recommendedName>
</protein>
<comment type="caution">
    <text evidence="1">The sequence shown here is derived from an EMBL/GenBank/DDBJ whole genome shotgun (WGS) entry which is preliminary data.</text>
</comment>
<name>A0A916QF92_9BACL</name>
<accession>A0A916QF92</accession>
<dbReference type="EMBL" id="BMAQ01000005">
    <property type="protein sequence ID" value="GFR37441.1"/>
    <property type="molecule type" value="Genomic_DNA"/>
</dbReference>